<feature type="region of interest" description="Disordered" evidence="4">
    <location>
        <begin position="167"/>
        <end position="190"/>
    </location>
</feature>
<dbReference type="Gene3D" id="2.40.100.10">
    <property type="entry name" value="Cyclophilin-like"/>
    <property type="match status" value="1"/>
</dbReference>
<dbReference type="EMBL" id="HF582854">
    <property type="protein sequence ID" value="CCQ36567.1"/>
    <property type="molecule type" value="Genomic_DNA"/>
</dbReference>
<dbReference type="InterPro" id="IPR029000">
    <property type="entry name" value="Cyclophilin-like_dom_sf"/>
</dbReference>
<dbReference type="Proteomes" id="UP000011867">
    <property type="component" value="Chromosome"/>
</dbReference>
<dbReference type="HOGENOM" id="CLU_012062_16_3_2"/>
<dbReference type="AlphaFoldDB" id="M1XQW5"/>
<dbReference type="EC" id="5.2.1.8" evidence="1"/>
<dbReference type="PROSITE" id="PS50072">
    <property type="entry name" value="CSA_PPIASE_2"/>
    <property type="match status" value="1"/>
</dbReference>
<dbReference type="eggNOG" id="arCOG04767">
    <property type="taxonomic scope" value="Archaea"/>
</dbReference>
<organism evidence="6 7">
    <name type="scientific">Natronomonas moolapensis (strain DSM 18674 / CECT 7526 / JCM 14361 / 8.8.11)</name>
    <dbReference type="NCBI Taxonomy" id="268739"/>
    <lineage>
        <taxon>Archaea</taxon>
        <taxon>Methanobacteriati</taxon>
        <taxon>Methanobacteriota</taxon>
        <taxon>Stenosarchaea group</taxon>
        <taxon>Halobacteria</taxon>
        <taxon>Halobacteriales</taxon>
        <taxon>Natronomonadaceae</taxon>
        <taxon>Natronomonas</taxon>
    </lineage>
</organism>
<proteinExistence type="predicted"/>
<accession>M1XQW5</accession>
<dbReference type="GO" id="GO:0006457">
    <property type="term" value="P:protein folding"/>
    <property type="evidence" value="ECO:0007669"/>
    <property type="project" value="InterPro"/>
</dbReference>
<evidence type="ECO:0000313" key="6">
    <source>
        <dbReference type="EMBL" id="CCQ36567.1"/>
    </source>
</evidence>
<evidence type="ECO:0000256" key="2">
    <source>
        <dbReference type="ARBA" id="ARBA00023110"/>
    </source>
</evidence>
<dbReference type="KEGG" id="nmo:Nmlp_2400"/>
<sequence length="190" mass="20422">MSDDRAVSNPDNPTVTLRTTHGDITVELFEGRAPRTVENFLGLAEHDPAADADPGLETNTWKDPETGEVRGDSLYEGVVFHRVIDDFMIQGGDPTGTGRGGPGYQFDDEFHDDLSHDGPGILSMANSGPNTNGSQFFVTLDATPHLDGKHAVFGQVIDGMDVVEEIGSLPTGRNDEPKDDVEIETVEVDG</sequence>
<feature type="compositionally biased region" description="Basic and acidic residues" evidence="4">
    <location>
        <begin position="60"/>
        <end position="69"/>
    </location>
</feature>
<dbReference type="PANTHER" id="PTHR45625:SF4">
    <property type="entry name" value="PEPTIDYLPROLYL ISOMERASE DOMAIN AND WD REPEAT-CONTAINING PROTEIN 1"/>
    <property type="match status" value="1"/>
</dbReference>
<dbReference type="PRINTS" id="PR00153">
    <property type="entry name" value="CSAPPISMRASE"/>
</dbReference>
<dbReference type="GeneID" id="14651272"/>
<dbReference type="InterPro" id="IPR044666">
    <property type="entry name" value="Cyclophilin_A-like"/>
</dbReference>
<dbReference type="Pfam" id="PF00160">
    <property type="entry name" value="Pro_isomerase"/>
    <property type="match status" value="1"/>
</dbReference>
<protein>
    <recommendedName>
        <fullName evidence="1">peptidylprolyl isomerase</fullName>
        <ecNumber evidence="1">5.2.1.8</ecNumber>
    </recommendedName>
</protein>
<evidence type="ECO:0000313" key="7">
    <source>
        <dbReference type="Proteomes" id="UP000011867"/>
    </source>
</evidence>
<dbReference type="STRING" id="268739.Nmlp_2400"/>
<keyword evidence="7" id="KW-1185">Reference proteome</keyword>
<dbReference type="InterPro" id="IPR020892">
    <property type="entry name" value="Cyclophilin-type_PPIase_CS"/>
</dbReference>
<dbReference type="InterPro" id="IPR002130">
    <property type="entry name" value="Cyclophilin-type_PPIase_dom"/>
</dbReference>
<dbReference type="OrthoDB" id="12184at2157"/>
<feature type="region of interest" description="Disordered" evidence="4">
    <location>
        <begin position="46"/>
        <end position="69"/>
    </location>
</feature>
<dbReference type="CDD" id="cd00317">
    <property type="entry name" value="cyclophilin"/>
    <property type="match status" value="1"/>
</dbReference>
<keyword evidence="3 6" id="KW-0413">Isomerase</keyword>
<dbReference type="GO" id="GO:0003755">
    <property type="term" value="F:peptidyl-prolyl cis-trans isomerase activity"/>
    <property type="evidence" value="ECO:0007669"/>
    <property type="project" value="UniProtKB-KW"/>
</dbReference>
<reference evidence="6 7" key="1">
    <citation type="journal article" date="2013" name="Genome Announc.">
        <title>Genome of the haloarchaeon Natronomonas moolapensis, a neutrophilic member of a previously haloalkaliphilic genus.</title>
        <authorList>
            <person name="Dyall-Smith M.L."/>
            <person name="Pfeiffer F."/>
            <person name="Oberwinkler T."/>
            <person name="Klee K."/>
            <person name="Rampp M."/>
            <person name="Palm P."/>
            <person name="Gross K."/>
            <person name="Schuster S.C."/>
            <person name="Oesterhelt D."/>
        </authorList>
    </citation>
    <scope>NUCLEOTIDE SEQUENCE [LARGE SCALE GENOMIC DNA]</scope>
    <source>
        <strain evidence="7">DSM 18674 / JCM 14361 / 8.8.11</strain>
    </source>
</reference>
<feature type="domain" description="PPIase cyclophilin-type" evidence="5">
    <location>
        <begin position="22"/>
        <end position="188"/>
    </location>
</feature>
<name>M1XQW5_NATM8</name>
<feature type="compositionally biased region" description="Acidic residues" evidence="4">
    <location>
        <begin position="177"/>
        <end position="190"/>
    </location>
</feature>
<dbReference type="InterPro" id="IPR024936">
    <property type="entry name" value="Cyclophilin-type_PPIase"/>
</dbReference>
<dbReference type="PANTHER" id="PTHR45625">
    <property type="entry name" value="PEPTIDYL-PROLYL CIS-TRANS ISOMERASE-RELATED"/>
    <property type="match status" value="1"/>
</dbReference>
<dbReference type="SUPFAM" id="SSF50891">
    <property type="entry name" value="Cyclophilin-like"/>
    <property type="match status" value="1"/>
</dbReference>
<dbReference type="RefSeq" id="WP_015409364.1">
    <property type="nucleotide sequence ID" value="NC_020388.1"/>
</dbReference>
<gene>
    <name evidence="6" type="primary">ppiA</name>
    <name evidence="6" type="ordered locus">Nmlp_2400</name>
</gene>
<keyword evidence="2" id="KW-0697">Rotamase</keyword>
<dbReference type="PROSITE" id="PS00170">
    <property type="entry name" value="CSA_PPIASE_1"/>
    <property type="match status" value="1"/>
</dbReference>
<evidence type="ECO:0000256" key="3">
    <source>
        <dbReference type="ARBA" id="ARBA00023235"/>
    </source>
</evidence>
<dbReference type="PIRSF" id="PIRSF001467">
    <property type="entry name" value="Peptidylpro_ismrse"/>
    <property type="match status" value="1"/>
</dbReference>
<evidence type="ECO:0000256" key="1">
    <source>
        <dbReference type="ARBA" id="ARBA00013194"/>
    </source>
</evidence>
<evidence type="ECO:0000259" key="5">
    <source>
        <dbReference type="PROSITE" id="PS50072"/>
    </source>
</evidence>
<evidence type="ECO:0000256" key="4">
    <source>
        <dbReference type="SAM" id="MobiDB-lite"/>
    </source>
</evidence>